<dbReference type="Proteomes" id="UP001382904">
    <property type="component" value="Unassembled WGS sequence"/>
</dbReference>
<evidence type="ECO:0000313" key="2">
    <source>
        <dbReference type="EMBL" id="MEJ8640850.1"/>
    </source>
</evidence>
<gene>
    <name evidence="2" type="ORF">WKI68_04060</name>
</gene>
<sequence length="63" mass="6877">MLITWGRAMGKSPTPMDRQNTRKVAAASSSVTQTSHGRHTNDTRPSRTPGATDVFTSVPFMRS</sequence>
<organism evidence="2 3">
    <name type="scientific">Streptomyces caledonius</name>
    <dbReference type="NCBI Taxonomy" id="3134107"/>
    <lineage>
        <taxon>Bacteria</taxon>
        <taxon>Bacillati</taxon>
        <taxon>Actinomycetota</taxon>
        <taxon>Actinomycetes</taxon>
        <taxon>Kitasatosporales</taxon>
        <taxon>Streptomycetaceae</taxon>
        <taxon>Streptomyces</taxon>
    </lineage>
</organism>
<name>A0ABU8TZM5_9ACTN</name>
<comment type="caution">
    <text evidence="2">The sequence shown here is derived from an EMBL/GenBank/DDBJ whole genome shotgun (WGS) entry which is preliminary data.</text>
</comment>
<evidence type="ECO:0000313" key="3">
    <source>
        <dbReference type="Proteomes" id="UP001382904"/>
    </source>
</evidence>
<accession>A0ABU8TZM5</accession>
<dbReference type="EMBL" id="JBBKAM010000002">
    <property type="protein sequence ID" value="MEJ8640850.1"/>
    <property type="molecule type" value="Genomic_DNA"/>
</dbReference>
<keyword evidence="3" id="KW-1185">Reference proteome</keyword>
<feature type="region of interest" description="Disordered" evidence="1">
    <location>
        <begin position="1"/>
        <end position="63"/>
    </location>
</feature>
<protein>
    <submittedName>
        <fullName evidence="2">Uncharacterized protein</fullName>
    </submittedName>
</protein>
<evidence type="ECO:0000256" key="1">
    <source>
        <dbReference type="SAM" id="MobiDB-lite"/>
    </source>
</evidence>
<reference evidence="2 3" key="1">
    <citation type="submission" date="2024-03" db="EMBL/GenBank/DDBJ databases">
        <title>Novel Streptomyces species of biotechnological and ecological value are a feature of Machair soil.</title>
        <authorList>
            <person name="Prole J.R."/>
            <person name="Goodfellow M."/>
            <person name="Allenby N."/>
            <person name="Ward A.C."/>
        </authorList>
    </citation>
    <scope>NUCLEOTIDE SEQUENCE [LARGE SCALE GENOMIC DNA]</scope>
    <source>
        <strain evidence="2 3">MS1.HAVA.3</strain>
    </source>
</reference>
<proteinExistence type="predicted"/>